<evidence type="ECO:0000313" key="1">
    <source>
        <dbReference type="EMBL" id="PQJ16691.1"/>
    </source>
</evidence>
<dbReference type="AlphaFoldDB" id="A0A2S7TAU0"/>
<evidence type="ECO:0000313" key="2">
    <source>
        <dbReference type="Proteomes" id="UP000239366"/>
    </source>
</evidence>
<reference evidence="2" key="1">
    <citation type="submission" date="2016-11" db="EMBL/GenBank/DDBJ databases">
        <title>Trade-off between light-utilization and light-protection in marine flavobacteria.</title>
        <authorList>
            <person name="Kumagai Y."/>
            <person name="Yoshizawa S."/>
            <person name="Kogure K."/>
        </authorList>
    </citation>
    <scope>NUCLEOTIDE SEQUENCE [LARGE SCALE GENOMIC DNA]</scope>
    <source>
        <strain evidence="2">SG-18</strain>
    </source>
</reference>
<name>A0A2S7TAU0_9FLAO</name>
<comment type="caution">
    <text evidence="1">The sequence shown here is derived from an EMBL/GenBank/DDBJ whole genome shotgun (WGS) entry which is preliminary data.</text>
</comment>
<protein>
    <submittedName>
        <fullName evidence="1">Uncharacterized protein</fullName>
    </submittedName>
</protein>
<accession>A0A2S7TAU0</accession>
<dbReference type="OrthoDB" id="1178051at2"/>
<gene>
    <name evidence="1" type="ORF">BST99_14045</name>
</gene>
<sequence>MNSLIIMVGSTLLGGTSLEAQNQQLESATQQQEVVYVDHHNSQKKESLYNPFLIPQQDMENEVATKNPLSLEDIAFIEMEGEVELDFDTKPYLPAGFNPYKSGFDADQIAFEDLDEIGQNFGIASSLPANFDPYAIGNVMTAVNYIELEDEVELGFDTALYLPENFDPYGEYDFLSTIEFIEMDEEDFQLGFDTVAYLPSDFDPHNKE</sequence>
<keyword evidence="2" id="KW-1185">Reference proteome</keyword>
<dbReference type="Proteomes" id="UP000239366">
    <property type="component" value="Unassembled WGS sequence"/>
</dbReference>
<proteinExistence type="predicted"/>
<dbReference type="RefSeq" id="WP_105002358.1">
    <property type="nucleotide sequence ID" value="NZ_MQVX01000001.1"/>
</dbReference>
<organism evidence="1 2">
    <name type="scientific">Aureicoccus marinus</name>
    <dbReference type="NCBI Taxonomy" id="754435"/>
    <lineage>
        <taxon>Bacteria</taxon>
        <taxon>Pseudomonadati</taxon>
        <taxon>Bacteroidota</taxon>
        <taxon>Flavobacteriia</taxon>
        <taxon>Flavobacteriales</taxon>
        <taxon>Flavobacteriaceae</taxon>
        <taxon>Aureicoccus</taxon>
    </lineage>
</organism>
<dbReference type="EMBL" id="MQVX01000001">
    <property type="protein sequence ID" value="PQJ16691.1"/>
    <property type="molecule type" value="Genomic_DNA"/>
</dbReference>